<gene>
    <name evidence="3" type="primary">LOC108863668</name>
</gene>
<keyword evidence="2" id="KW-1185">Reference proteome</keyword>
<dbReference type="GO" id="GO:0030553">
    <property type="term" value="F:cGMP binding"/>
    <property type="evidence" value="ECO:0007669"/>
    <property type="project" value="TreeGrafter"/>
</dbReference>
<dbReference type="Gene3D" id="1.10.287.70">
    <property type="match status" value="1"/>
</dbReference>
<proteinExistence type="predicted"/>
<dbReference type="GO" id="GO:0044877">
    <property type="term" value="F:protein-containing complex binding"/>
    <property type="evidence" value="ECO:0007669"/>
    <property type="project" value="TreeGrafter"/>
</dbReference>
<dbReference type="Proteomes" id="UP000694867">
    <property type="component" value="Unplaced"/>
</dbReference>
<name>A0AAJ7WHV0_9ACAR</name>
<feature type="transmembrane region" description="Helical" evidence="1">
    <location>
        <begin position="163"/>
        <end position="188"/>
    </location>
</feature>
<feature type="transmembrane region" description="Helical" evidence="1">
    <location>
        <begin position="235"/>
        <end position="256"/>
    </location>
</feature>
<dbReference type="FunFam" id="1.10.287.70:FF:000072">
    <property type="entry name" value="Cyclic nucleotide gated channel beta 3"/>
    <property type="match status" value="1"/>
</dbReference>
<dbReference type="RefSeq" id="XP_028967679.1">
    <property type="nucleotide sequence ID" value="XM_029111846.1"/>
</dbReference>
<dbReference type="GO" id="GO:0005886">
    <property type="term" value="C:plasma membrane"/>
    <property type="evidence" value="ECO:0007669"/>
    <property type="project" value="TreeGrafter"/>
</dbReference>
<reference evidence="3" key="1">
    <citation type="submission" date="2025-08" db="UniProtKB">
        <authorList>
            <consortium name="RefSeq"/>
        </authorList>
    </citation>
    <scope>IDENTIFICATION</scope>
</reference>
<evidence type="ECO:0000256" key="1">
    <source>
        <dbReference type="SAM" id="Phobius"/>
    </source>
</evidence>
<dbReference type="GO" id="GO:0005223">
    <property type="term" value="F:intracellularly cGMP-activated cation channel activity"/>
    <property type="evidence" value="ECO:0007669"/>
    <property type="project" value="TreeGrafter"/>
</dbReference>
<keyword evidence="1" id="KW-0812">Transmembrane</keyword>
<dbReference type="InterPro" id="IPR050866">
    <property type="entry name" value="CNG_cation_channel"/>
</dbReference>
<organism evidence="2 3">
    <name type="scientific">Galendromus occidentalis</name>
    <name type="common">western predatory mite</name>
    <dbReference type="NCBI Taxonomy" id="34638"/>
    <lineage>
        <taxon>Eukaryota</taxon>
        <taxon>Metazoa</taxon>
        <taxon>Ecdysozoa</taxon>
        <taxon>Arthropoda</taxon>
        <taxon>Chelicerata</taxon>
        <taxon>Arachnida</taxon>
        <taxon>Acari</taxon>
        <taxon>Parasitiformes</taxon>
        <taxon>Mesostigmata</taxon>
        <taxon>Gamasina</taxon>
        <taxon>Phytoseioidea</taxon>
        <taxon>Phytoseiidae</taxon>
        <taxon>Typhlodrominae</taxon>
        <taxon>Galendromus</taxon>
    </lineage>
</organism>
<keyword evidence="1" id="KW-1133">Transmembrane helix</keyword>
<dbReference type="AlphaFoldDB" id="A0AAJ7WHV0"/>
<sequence length="337" mass="38885">MNRVAPSDLPSAEILQKWKQLTRKTFDPQEPRYVAWQLLVAAAYAYNAWTPLLRVSFWVGDTSQLFQPCDILCDVVYFIDIIVLRPRERFYKSGTAVKSFGKTARKYLDGPLLRRDLLSLVPLDYIVTKFSVYAPLLRYNRLLRIESYLVVFEKMEMVSKNAFLWRLVRIVSYMLLVIHLNACAYYVISRIQGIGSNSFVLQGEGELVYIRCFYFSFKTAAGIGKNARPTHEWEYIFMATLWLEGSFIFAFILGQIKDIVATAVRGKAEYQESMDMVVRYMVQMDVTAELDLRVRRYLVETYATKKTLAEEAVLGILPGKERAEVLACETKDVGIKL</sequence>
<dbReference type="GO" id="GO:0005222">
    <property type="term" value="F:intracellularly cAMP-activated cation channel activity"/>
    <property type="evidence" value="ECO:0007669"/>
    <property type="project" value="TreeGrafter"/>
</dbReference>
<dbReference type="Gene3D" id="1.10.287.630">
    <property type="entry name" value="Helix hairpin bin"/>
    <property type="match status" value="1"/>
</dbReference>
<accession>A0AAJ7WHV0</accession>
<dbReference type="PANTHER" id="PTHR45638">
    <property type="entry name" value="CYCLIC NUCLEOTIDE-GATED CATION CHANNEL SUBUNIT A"/>
    <property type="match status" value="1"/>
</dbReference>
<evidence type="ECO:0000313" key="2">
    <source>
        <dbReference type="Proteomes" id="UP000694867"/>
    </source>
</evidence>
<dbReference type="GeneID" id="108863668"/>
<dbReference type="KEGG" id="goe:108863668"/>
<dbReference type="SUPFAM" id="SSF81324">
    <property type="entry name" value="Voltage-gated potassium channels"/>
    <property type="match status" value="1"/>
</dbReference>
<evidence type="ECO:0000313" key="3">
    <source>
        <dbReference type="RefSeq" id="XP_028967679.1"/>
    </source>
</evidence>
<keyword evidence="1" id="KW-0472">Membrane</keyword>
<protein>
    <submittedName>
        <fullName evidence="3">Cyclic nucleotide-gated cation channel beta-3-like</fullName>
    </submittedName>
</protein>
<dbReference type="GO" id="GO:0017071">
    <property type="term" value="C:intracellular cyclic nucleotide activated cation channel complex"/>
    <property type="evidence" value="ECO:0007669"/>
    <property type="project" value="TreeGrafter"/>
</dbReference>
<dbReference type="PANTHER" id="PTHR45638:SF1">
    <property type="entry name" value="CYCLIC NUCLEOTIDE-GATED ION CHANNEL SUBUNIT B, ISOFORM A"/>
    <property type="match status" value="1"/>
</dbReference>